<organism evidence="2 3">
    <name type="scientific">Lactobacillus equicursoris</name>
    <dbReference type="NCBI Taxonomy" id="420645"/>
    <lineage>
        <taxon>Bacteria</taxon>
        <taxon>Bacillati</taxon>
        <taxon>Bacillota</taxon>
        <taxon>Bacilli</taxon>
        <taxon>Lactobacillales</taxon>
        <taxon>Lactobacillaceae</taxon>
        <taxon>Lactobacillus</taxon>
    </lineage>
</organism>
<proteinExistence type="predicted"/>
<accession>A0A844FML1</accession>
<protein>
    <submittedName>
        <fullName evidence="2">Uncharacterized protein</fullName>
    </submittedName>
</protein>
<keyword evidence="1" id="KW-0175">Coiled coil</keyword>
<dbReference type="RefSeq" id="WP_154486807.1">
    <property type="nucleotide sequence ID" value="NZ_VUMW01000011.1"/>
</dbReference>
<feature type="coiled-coil region" evidence="1">
    <location>
        <begin position="187"/>
        <end position="270"/>
    </location>
</feature>
<dbReference type="Proteomes" id="UP000452141">
    <property type="component" value="Unassembled WGS sequence"/>
</dbReference>
<sequence length="602" mass="68374">MAYNDELVNALGSVKVIDLNREELLTVFGYVISRTENLLRDRDNYLIPKEKLERDDVRLRSKVATIKSCLGKNAKNKIKGLRKYTGASSIVKLEEFYSSYSEKYGEAHIDGYVFNSDKELAEDIFYSYNAVAWLWIHTYGEVNAVINNLDNVDFSNWINYVNDSFSTILNNSISTFRNKMQSIPTGLEEKVMELKELDTKKAKLEDEEENIKREIDQIYQDIDFLDSIREMESISSEAISIKANSLRSDLEDAEKKLGDIRSKISRLDDTKSRVLPYNFENYLPDYEKFIRLNRSSEFWNNQLQEFVQEFGAALYNLIGFLAGTVDEISQCNHQQKDVEVNINRLAKPIQLLEADYPGLKSPADLNNFIPFSQGADDKYDAALRIIPEGFRNLVDLNSMIQLLNDYRVDNYRDAANLAREEQFHKKVLANMSDIKVLNRGIISAVQSVARTIKWNGAITRRALTSIQGTLNEIDYHNRASASAIVGSIDKAENKISDNISRNSQMVSDNISKNSQMVSDSITKNSQMVSDTITNSITENAQYISENAAENTQVIVDSIEKSARSVGNGMKQMEVATSIGLNILADKIAHRQDTEQYNSSIHL</sequence>
<name>A0A844FML1_9LACO</name>
<evidence type="ECO:0000313" key="2">
    <source>
        <dbReference type="EMBL" id="MST79834.1"/>
    </source>
</evidence>
<comment type="caution">
    <text evidence="2">The sequence shown here is derived from an EMBL/GenBank/DDBJ whole genome shotgun (WGS) entry which is preliminary data.</text>
</comment>
<dbReference type="EMBL" id="VUMW01000011">
    <property type="protein sequence ID" value="MST79834.1"/>
    <property type="molecule type" value="Genomic_DNA"/>
</dbReference>
<evidence type="ECO:0000256" key="1">
    <source>
        <dbReference type="SAM" id="Coils"/>
    </source>
</evidence>
<dbReference type="AlphaFoldDB" id="A0A844FML1"/>
<reference evidence="2 3" key="1">
    <citation type="submission" date="2019-08" db="EMBL/GenBank/DDBJ databases">
        <title>In-depth cultivation of the pig gut microbiome towards novel bacterial diversity and tailored functional studies.</title>
        <authorList>
            <person name="Wylensek D."/>
            <person name="Hitch T.C.A."/>
            <person name="Clavel T."/>
        </authorList>
    </citation>
    <scope>NUCLEOTIDE SEQUENCE [LARGE SCALE GENOMIC DNA]</scope>
    <source>
        <strain evidence="2 3">WCA-470BD-2E</strain>
    </source>
</reference>
<evidence type="ECO:0000313" key="3">
    <source>
        <dbReference type="Proteomes" id="UP000452141"/>
    </source>
</evidence>
<gene>
    <name evidence="2" type="ORF">FYJ61_04985</name>
</gene>